<dbReference type="InterPro" id="IPR049063">
    <property type="entry name" value="T6PP_C"/>
</dbReference>
<dbReference type="EMBL" id="JOJR01000017">
    <property type="protein sequence ID" value="RCN51021.1"/>
    <property type="molecule type" value="Genomic_DNA"/>
</dbReference>
<evidence type="ECO:0000313" key="3">
    <source>
        <dbReference type="Proteomes" id="UP000252519"/>
    </source>
</evidence>
<protein>
    <recommendedName>
        <fullName evidence="1">Trehalose-6-phosphate phosphatase C-terminal domain-containing protein</fullName>
    </recommendedName>
</protein>
<evidence type="ECO:0000313" key="2">
    <source>
        <dbReference type="EMBL" id="RCN51021.1"/>
    </source>
</evidence>
<dbReference type="Gene3D" id="3.40.50.1000">
    <property type="entry name" value="HAD superfamily/HAD-like"/>
    <property type="match status" value="1"/>
</dbReference>
<dbReference type="STRING" id="29170.A0A368H347"/>
<feature type="domain" description="Trehalose-6-phosphate phosphatase C-terminal" evidence="1">
    <location>
        <begin position="35"/>
        <end position="302"/>
    </location>
</feature>
<proteinExistence type="predicted"/>
<dbReference type="InterPro" id="IPR023214">
    <property type="entry name" value="HAD_sf"/>
</dbReference>
<dbReference type="OrthoDB" id="2011769at2759"/>
<sequence>QTLGSFHPSGPTAFAAEVEKASTLLSQGDHFHYVFTDRDGTLKSYSCSYPTSVQPAYSAVIQAQFARRCAQFCAIVTTAPLVHIGILNMSTMPEGYYAYGASAGREWYFNPAMQFKDDSVSDADLMLLNKAFDKVEDLLENPEFRNFTWIGSGLQKHYGHITIAKQDVNNSIPHRKSQLLFDEVTKIVNEVDPPGAILTIRENEYDIKIYTKAKLSGRIFNKGHGVRLIERKMGMQLHDGNILVCGDSETDLPMLEECLSVAPPNVYTIWVTKDEALQEKVTQTCARFHNNNVTFVSCPEVLLGAMAQATVRELEVRGGDLDDDSDI</sequence>
<keyword evidence="3" id="KW-1185">Reference proteome</keyword>
<dbReference type="AlphaFoldDB" id="A0A368H347"/>
<dbReference type="Gene3D" id="3.30.70.3080">
    <property type="match status" value="1"/>
</dbReference>
<feature type="non-terminal residue" evidence="2">
    <location>
        <position position="1"/>
    </location>
</feature>
<dbReference type="InterPro" id="IPR036412">
    <property type="entry name" value="HAD-like_sf"/>
</dbReference>
<name>A0A368H347_ANCCA</name>
<dbReference type="Proteomes" id="UP000252519">
    <property type="component" value="Unassembled WGS sequence"/>
</dbReference>
<dbReference type="SUPFAM" id="SSF56784">
    <property type="entry name" value="HAD-like"/>
    <property type="match status" value="1"/>
</dbReference>
<gene>
    <name evidence="2" type="ORF">ANCCAN_02808</name>
</gene>
<comment type="caution">
    <text evidence="2">The sequence shown here is derived from an EMBL/GenBank/DDBJ whole genome shotgun (WGS) entry which is preliminary data.</text>
</comment>
<dbReference type="Pfam" id="PF21141">
    <property type="entry name" value="T6PP_C"/>
    <property type="match status" value="1"/>
</dbReference>
<accession>A0A368H347</accession>
<reference evidence="2 3" key="1">
    <citation type="submission" date="2014-10" db="EMBL/GenBank/DDBJ databases">
        <title>Draft genome of the hookworm Ancylostoma caninum.</title>
        <authorList>
            <person name="Mitreva M."/>
        </authorList>
    </citation>
    <scope>NUCLEOTIDE SEQUENCE [LARGE SCALE GENOMIC DNA]</scope>
    <source>
        <strain evidence="2 3">Baltimore</strain>
    </source>
</reference>
<organism evidence="2 3">
    <name type="scientific">Ancylostoma caninum</name>
    <name type="common">Dog hookworm</name>
    <dbReference type="NCBI Taxonomy" id="29170"/>
    <lineage>
        <taxon>Eukaryota</taxon>
        <taxon>Metazoa</taxon>
        <taxon>Ecdysozoa</taxon>
        <taxon>Nematoda</taxon>
        <taxon>Chromadorea</taxon>
        <taxon>Rhabditida</taxon>
        <taxon>Rhabditina</taxon>
        <taxon>Rhabditomorpha</taxon>
        <taxon>Strongyloidea</taxon>
        <taxon>Ancylostomatidae</taxon>
        <taxon>Ancylostomatinae</taxon>
        <taxon>Ancylostoma</taxon>
    </lineage>
</organism>
<evidence type="ECO:0000259" key="1">
    <source>
        <dbReference type="Pfam" id="PF21141"/>
    </source>
</evidence>
<dbReference type="FunFam" id="3.30.70.3080:FF:000002">
    <property type="entry name" value="Alpha,alpha-trehalose-phosphate synthase [UDP-forming] 2"/>
    <property type="match status" value="1"/>
</dbReference>